<accession>A0A9Q0HIS7</accession>
<evidence type="ECO:0000256" key="8">
    <source>
        <dbReference type="ARBA" id="ARBA00023284"/>
    </source>
</evidence>
<evidence type="ECO:0000256" key="5">
    <source>
        <dbReference type="ARBA" id="ARBA00022946"/>
    </source>
</evidence>
<dbReference type="AlphaFoldDB" id="A0A9Q0HIS7"/>
<evidence type="ECO:0000256" key="4">
    <source>
        <dbReference type="ARBA" id="ARBA00022729"/>
    </source>
</evidence>
<keyword evidence="5" id="KW-0809">Transit peptide</keyword>
<keyword evidence="9" id="KW-0472">Membrane</keyword>
<evidence type="ECO:0000256" key="7">
    <source>
        <dbReference type="ARBA" id="ARBA00023157"/>
    </source>
</evidence>
<dbReference type="InterPro" id="IPR017937">
    <property type="entry name" value="Thioredoxin_CS"/>
</dbReference>
<dbReference type="InterPro" id="IPR036249">
    <property type="entry name" value="Thioredoxin-like_sf"/>
</dbReference>
<keyword evidence="2" id="KW-0813">Transport</keyword>
<dbReference type="FunFam" id="3.40.30.10:FF:000001">
    <property type="entry name" value="Thioredoxin"/>
    <property type="match status" value="1"/>
</dbReference>
<dbReference type="Pfam" id="PF00085">
    <property type="entry name" value="Thioredoxin"/>
    <property type="match status" value="1"/>
</dbReference>
<feature type="transmembrane region" description="Helical" evidence="9">
    <location>
        <begin position="306"/>
        <end position="326"/>
    </location>
</feature>
<gene>
    <name evidence="11" type="ORF">NE237_016583</name>
</gene>
<dbReference type="GO" id="GO:0005737">
    <property type="term" value="C:cytoplasm"/>
    <property type="evidence" value="ECO:0007669"/>
    <property type="project" value="TreeGrafter"/>
</dbReference>
<evidence type="ECO:0000313" key="12">
    <source>
        <dbReference type="Proteomes" id="UP001141806"/>
    </source>
</evidence>
<evidence type="ECO:0000256" key="2">
    <source>
        <dbReference type="ARBA" id="ARBA00022448"/>
    </source>
</evidence>
<protein>
    <recommendedName>
        <fullName evidence="10">Thioredoxin domain-containing protein</fullName>
    </recommendedName>
</protein>
<proteinExistence type="inferred from homology"/>
<dbReference type="PRINTS" id="PR00421">
    <property type="entry name" value="THIOREDOXIN"/>
</dbReference>
<dbReference type="Pfam" id="PF05498">
    <property type="entry name" value="RALF"/>
    <property type="match status" value="1"/>
</dbReference>
<dbReference type="SUPFAM" id="SSF52833">
    <property type="entry name" value="Thioredoxin-like"/>
    <property type="match status" value="1"/>
</dbReference>
<dbReference type="Gene3D" id="3.40.30.10">
    <property type="entry name" value="Glutaredoxin"/>
    <property type="match status" value="1"/>
</dbReference>
<keyword evidence="9" id="KW-1133">Transmembrane helix</keyword>
<dbReference type="PANTHER" id="PTHR45663">
    <property type="entry name" value="GEO12009P1"/>
    <property type="match status" value="1"/>
</dbReference>
<dbReference type="OrthoDB" id="2121326at2759"/>
<comment type="similarity">
    <text evidence="1">Belongs to the plant rapid alkalinization factor (RALF) family.</text>
</comment>
<evidence type="ECO:0000259" key="10">
    <source>
        <dbReference type="PROSITE" id="PS51352"/>
    </source>
</evidence>
<comment type="caution">
    <text evidence="11">The sequence shown here is derived from an EMBL/GenBank/DDBJ whole genome shotgun (WGS) entry which is preliminary data.</text>
</comment>
<organism evidence="11 12">
    <name type="scientific">Protea cynaroides</name>
    <dbReference type="NCBI Taxonomy" id="273540"/>
    <lineage>
        <taxon>Eukaryota</taxon>
        <taxon>Viridiplantae</taxon>
        <taxon>Streptophyta</taxon>
        <taxon>Embryophyta</taxon>
        <taxon>Tracheophyta</taxon>
        <taxon>Spermatophyta</taxon>
        <taxon>Magnoliopsida</taxon>
        <taxon>Proteales</taxon>
        <taxon>Proteaceae</taxon>
        <taxon>Protea</taxon>
    </lineage>
</organism>
<dbReference type="GO" id="GO:0015035">
    <property type="term" value="F:protein-disulfide reductase activity"/>
    <property type="evidence" value="ECO:0007669"/>
    <property type="project" value="TreeGrafter"/>
</dbReference>
<evidence type="ECO:0000256" key="1">
    <source>
        <dbReference type="ARBA" id="ARBA00009178"/>
    </source>
</evidence>
<reference evidence="11" key="1">
    <citation type="journal article" date="2023" name="Plant J.">
        <title>The genome of the king protea, Protea cynaroides.</title>
        <authorList>
            <person name="Chang J."/>
            <person name="Duong T.A."/>
            <person name="Schoeman C."/>
            <person name="Ma X."/>
            <person name="Roodt D."/>
            <person name="Barker N."/>
            <person name="Li Z."/>
            <person name="Van de Peer Y."/>
            <person name="Mizrachi E."/>
        </authorList>
    </citation>
    <scope>NUCLEOTIDE SEQUENCE</scope>
    <source>
        <tissue evidence="11">Young leaves</tissue>
    </source>
</reference>
<feature type="domain" description="Thioredoxin" evidence="10">
    <location>
        <begin position="64"/>
        <end position="179"/>
    </location>
</feature>
<dbReference type="GO" id="GO:0005179">
    <property type="term" value="F:hormone activity"/>
    <property type="evidence" value="ECO:0007669"/>
    <property type="project" value="UniProtKB-KW"/>
</dbReference>
<keyword evidence="9" id="KW-0812">Transmembrane</keyword>
<dbReference type="Proteomes" id="UP001141806">
    <property type="component" value="Unassembled WGS sequence"/>
</dbReference>
<sequence length="422" mass="48757">MAVVFGGPRSLSCSRFMAKHAFSSLPLQWNRTHLDCAATVYWKAQSGIKVQIPNYQSLDLKDCSRSMQATRDYGAPMITGDSWDEFILNNDTPILVEFFAPWCGPCRMVHRVIEEIAREYAGTLKCFILNTDRDIEIADKYDISSVPVVLLFKNGEKRYSLVGTLHKENYVAAIEKLLVDLSLLGVDVDYCYYWRHCYHKINFRKRKRTGWDLLQQSDLIIWQIWIPYLLLLCARLDPTMPDKKQDDQESRIVSCRLIRRDLLFSGLFVSALHASLLSLSHSGSHTRSVNCEPEETSMAPSALPKLHLLLVWFFLIFLICGLSVRAQVEETSLQLMTEVLEWPLMERLYNEFGDEVEDGRIGRRSLFWRKVRYYISYGALSANRIPCPPRSGRSYYTHNCYKARGPVNPYSRGCSRITRCRS</sequence>
<evidence type="ECO:0000256" key="3">
    <source>
        <dbReference type="ARBA" id="ARBA00022702"/>
    </source>
</evidence>
<name>A0A9Q0HIS7_9MAGN</name>
<dbReference type="PANTHER" id="PTHR45663:SF21">
    <property type="entry name" value="THIOREDOXIN M3, CHLOROPLASTIC"/>
    <property type="match status" value="1"/>
</dbReference>
<keyword evidence="8" id="KW-0676">Redox-active center</keyword>
<dbReference type="InterPro" id="IPR013766">
    <property type="entry name" value="Thioredoxin_domain"/>
</dbReference>
<dbReference type="PROSITE" id="PS51352">
    <property type="entry name" value="THIOREDOXIN_2"/>
    <property type="match status" value="1"/>
</dbReference>
<keyword evidence="4" id="KW-0732">Signal</keyword>
<evidence type="ECO:0000256" key="6">
    <source>
        <dbReference type="ARBA" id="ARBA00022982"/>
    </source>
</evidence>
<dbReference type="CDD" id="cd02947">
    <property type="entry name" value="TRX_family"/>
    <property type="match status" value="1"/>
</dbReference>
<dbReference type="InterPro" id="IPR008801">
    <property type="entry name" value="RALF"/>
</dbReference>
<evidence type="ECO:0000256" key="9">
    <source>
        <dbReference type="SAM" id="Phobius"/>
    </source>
</evidence>
<dbReference type="EMBL" id="JAMYWD010000007">
    <property type="protein sequence ID" value="KAJ4964734.1"/>
    <property type="molecule type" value="Genomic_DNA"/>
</dbReference>
<evidence type="ECO:0000313" key="11">
    <source>
        <dbReference type="EMBL" id="KAJ4964734.1"/>
    </source>
</evidence>
<dbReference type="PROSITE" id="PS00194">
    <property type="entry name" value="THIOREDOXIN_1"/>
    <property type="match status" value="1"/>
</dbReference>
<keyword evidence="6" id="KW-0249">Electron transport</keyword>
<keyword evidence="7" id="KW-1015">Disulfide bond</keyword>
<keyword evidence="12" id="KW-1185">Reference proteome</keyword>
<keyword evidence="3" id="KW-0372">Hormone</keyword>